<dbReference type="AlphaFoldDB" id="A0A9D1T2H8"/>
<protein>
    <submittedName>
        <fullName evidence="3">DUF362 domain-containing protein</fullName>
    </submittedName>
</protein>
<comment type="caution">
    <text evidence="3">The sequence shown here is derived from an EMBL/GenBank/DDBJ whole genome shotgun (WGS) entry which is preliminary data.</text>
</comment>
<dbReference type="InterPro" id="IPR007160">
    <property type="entry name" value="DUF362"/>
</dbReference>
<name>A0A9D1T2H8_9BACT</name>
<evidence type="ECO:0000256" key="1">
    <source>
        <dbReference type="SAM" id="SignalP"/>
    </source>
</evidence>
<sequence>MNRRAFLTVAAGAMATGAFGTAFAAPAKPKSWAGESGPAVYFTRDLSSAGLQWAFEALGATLPGKVGVKVSTGEPGGHHFLNPQLVKGLVQGLRANIVECNTAYGGRRGNLHDHIRAALEHGWCDIATVDIQDGVATMELPAPKGAVRLKKDIVGANFRDYASYLVLSHFKGHAMGGFGGALKNLSIGFASRSGKCYIHSGGKSETSWLGGEQRAFLEAMAEAATAVCNARPGAMAFVNVMNNLSVDCDCDSSPSAPTMKDIGILASLDPVALDQACVDLVYAAPDGADLIERMESRQGIHTVEHAAELGLGSRAYRLVEI</sequence>
<reference evidence="3" key="2">
    <citation type="journal article" date="2021" name="PeerJ">
        <title>Extensive microbial diversity within the chicken gut microbiome revealed by metagenomics and culture.</title>
        <authorList>
            <person name="Gilroy R."/>
            <person name="Ravi A."/>
            <person name="Getino M."/>
            <person name="Pursley I."/>
            <person name="Horton D.L."/>
            <person name="Alikhan N.F."/>
            <person name="Baker D."/>
            <person name="Gharbi K."/>
            <person name="Hall N."/>
            <person name="Watson M."/>
            <person name="Adriaenssens E.M."/>
            <person name="Foster-Nyarko E."/>
            <person name="Jarju S."/>
            <person name="Secka A."/>
            <person name="Antonio M."/>
            <person name="Oren A."/>
            <person name="Chaudhuri R.R."/>
            <person name="La Ragione R."/>
            <person name="Hildebrand F."/>
            <person name="Pallen M.J."/>
        </authorList>
    </citation>
    <scope>NUCLEOTIDE SEQUENCE</scope>
    <source>
        <strain evidence="3">35461</strain>
    </source>
</reference>
<dbReference type="InterPro" id="IPR006311">
    <property type="entry name" value="TAT_signal"/>
</dbReference>
<accession>A0A9D1T2H8</accession>
<gene>
    <name evidence="3" type="ORF">IAC79_03745</name>
</gene>
<dbReference type="Proteomes" id="UP000886845">
    <property type="component" value="Unassembled WGS sequence"/>
</dbReference>
<keyword evidence="1" id="KW-0732">Signal</keyword>
<reference evidence="3" key="1">
    <citation type="submission" date="2020-10" db="EMBL/GenBank/DDBJ databases">
        <authorList>
            <person name="Gilroy R."/>
        </authorList>
    </citation>
    <scope>NUCLEOTIDE SEQUENCE</scope>
    <source>
        <strain evidence="3">35461</strain>
    </source>
</reference>
<dbReference type="Pfam" id="PF04015">
    <property type="entry name" value="DUF362"/>
    <property type="match status" value="1"/>
</dbReference>
<organism evidence="3 4">
    <name type="scientific">Candidatus Spyradenecus faecavium</name>
    <dbReference type="NCBI Taxonomy" id="2840947"/>
    <lineage>
        <taxon>Bacteria</taxon>
        <taxon>Pseudomonadati</taxon>
        <taxon>Lentisphaerota</taxon>
        <taxon>Lentisphaeria</taxon>
        <taxon>Lentisphaerales</taxon>
        <taxon>Lentisphaeraceae</taxon>
        <taxon>Lentisphaeraceae incertae sedis</taxon>
        <taxon>Candidatus Spyradenecus</taxon>
    </lineage>
</organism>
<dbReference type="EMBL" id="DVOR01000119">
    <property type="protein sequence ID" value="HIV09207.1"/>
    <property type="molecule type" value="Genomic_DNA"/>
</dbReference>
<evidence type="ECO:0000313" key="4">
    <source>
        <dbReference type="Proteomes" id="UP000886845"/>
    </source>
</evidence>
<feature type="domain" description="DUF362" evidence="2">
    <location>
        <begin position="66"/>
        <end position="279"/>
    </location>
</feature>
<feature type="chain" id="PRO_5038518915" evidence="1">
    <location>
        <begin position="25"/>
        <end position="321"/>
    </location>
</feature>
<evidence type="ECO:0000313" key="3">
    <source>
        <dbReference type="EMBL" id="HIV09207.1"/>
    </source>
</evidence>
<feature type="signal peptide" evidence="1">
    <location>
        <begin position="1"/>
        <end position="24"/>
    </location>
</feature>
<evidence type="ECO:0000259" key="2">
    <source>
        <dbReference type="Pfam" id="PF04015"/>
    </source>
</evidence>
<dbReference type="PROSITE" id="PS51318">
    <property type="entry name" value="TAT"/>
    <property type="match status" value="1"/>
</dbReference>
<proteinExistence type="predicted"/>